<name>A0A0F2M297_SPOSC</name>
<feature type="compositionally biased region" description="Basic and acidic residues" evidence="1">
    <location>
        <begin position="1"/>
        <end position="20"/>
    </location>
</feature>
<proteinExistence type="predicted"/>
<feature type="region of interest" description="Disordered" evidence="1">
    <location>
        <begin position="1"/>
        <end position="27"/>
    </location>
</feature>
<reference evidence="2 3" key="1">
    <citation type="journal article" date="2014" name="BMC Genomics">
        <title>Comparative genomics of the major fungal agents of human and animal Sporotrichosis: Sporothrix schenckii and Sporothrix brasiliensis.</title>
        <authorList>
            <person name="Teixeira M.M."/>
            <person name="de Almeida L.G."/>
            <person name="Kubitschek-Barreira P."/>
            <person name="Alves F.L."/>
            <person name="Kioshima E.S."/>
            <person name="Abadio A.K."/>
            <person name="Fernandes L."/>
            <person name="Derengowski L.S."/>
            <person name="Ferreira K.S."/>
            <person name="Souza R.C."/>
            <person name="Ruiz J.C."/>
            <person name="de Andrade N.C."/>
            <person name="Paes H.C."/>
            <person name="Nicola A.M."/>
            <person name="Albuquerque P."/>
            <person name="Gerber A.L."/>
            <person name="Martins V.P."/>
            <person name="Peconick L.D."/>
            <person name="Neto A.V."/>
            <person name="Chaucanez C.B."/>
            <person name="Silva P.A."/>
            <person name="Cunha O.L."/>
            <person name="de Oliveira F.F."/>
            <person name="dos Santos T.C."/>
            <person name="Barros A.L."/>
            <person name="Soares M.A."/>
            <person name="de Oliveira L.M."/>
            <person name="Marini M.M."/>
            <person name="Villalobos-Duno H."/>
            <person name="Cunha M.M."/>
            <person name="de Hoog S."/>
            <person name="da Silveira J.F."/>
            <person name="Henrissat B."/>
            <person name="Nino-Vega G.A."/>
            <person name="Cisalpino P.S."/>
            <person name="Mora-Montes H.M."/>
            <person name="Almeida S.R."/>
            <person name="Stajich J.E."/>
            <person name="Lopes-Bezerra L.M."/>
            <person name="Vasconcelos A.T."/>
            <person name="Felipe M.S."/>
        </authorList>
    </citation>
    <scope>NUCLEOTIDE SEQUENCE [LARGE SCALE GENOMIC DNA]</scope>
    <source>
        <strain evidence="2 3">1099-18</strain>
    </source>
</reference>
<protein>
    <submittedName>
        <fullName evidence="2">Uncharacterized protein</fullName>
    </submittedName>
</protein>
<feature type="region of interest" description="Disordered" evidence="1">
    <location>
        <begin position="56"/>
        <end position="76"/>
    </location>
</feature>
<evidence type="ECO:0000256" key="1">
    <source>
        <dbReference type="SAM" id="MobiDB-lite"/>
    </source>
</evidence>
<organism evidence="2 3">
    <name type="scientific">Sporothrix schenckii 1099-18</name>
    <dbReference type="NCBI Taxonomy" id="1397361"/>
    <lineage>
        <taxon>Eukaryota</taxon>
        <taxon>Fungi</taxon>
        <taxon>Dikarya</taxon>
        <taxon>Ascomycota</taxon>
        <taxon>Pezizomycotina</taxon>
        <taxon>Sordariomycetes</taxon>
        <taxon>Sordariomycetidae</taxon>
        <taxon>Ophiostomatales</taxon>
        <taxon>Ophiostomataceae</taxon>
        <taxon>Sporothrix</taxon>
    </lineage>
</organism>
<dbReference type="RefSeq" id="XP_016585556.1">
    <property type="nucleotide sequence ID" value="XM_016736935.1"/>
</dbReference>
<sequence length="172" mass="20287">MDTRIHKDGVESESGRHRQEVNVQSKSVNDTTTLKKCMCSYRNILRDGKVEMEWKKETQRPTVRNRRGMGRTKRARGCGMALQGNHRRDLRGNLCRNQRDASVSSEGGVWAMWAVWWAVWCEDMARSRARRMQPTYKTKRGQCQAENSFRLEQRREEEMTRRQFVTFVARGD</sequence>
<dbReference type="GeneID" id="27672212"/>
<dbReference type="Proteomes" id="UP000033710">
    <property type="component" value="Unassembled WGS sequence"/>
</dbReference>
<dbReference type="VEuPathDB" id="FungiDB:SPSK_10590"/>
<accession>A0A0F2M297</accession>
<feature type="compositionally biased region" description="Basic residues" evidence="1">
    <location>
        <begin position="63"/>
        <end position="76"/>
    </location>
</feature>
<evidence type="ECO:0000313" key="2">
    <source>
        <dbReference type="EMBL" id="KJR82880.1"/>
    </source>
</evidence>
<dbReference type="EMBL" id="AXCR01000010">
    <property type="protein sequence ID" value="KJR82880.1"/>
    <property type="molecule type" value="Genomic_DNA"/>
</dbReference>
<evidence type="ECO:0000313" key="3">
    <source>
        <dbReference type="Proteomes" id="UP000033710"/>
    </source>
</evidence>
<dbReference type="AlphaFoldDB" id="A0A0F2M297"/>
<gene>
    <name evidence="2" type="ORF">SPSK_10590</name>
</gene>
<comment type="caution">
    <text evidence="2">The sequence shown here is derived from an EMBL/GenBank/DDBJ whole genome shotgun (WGS) entry which is preliminary data.</text>
</comment>
<dbReference type="KEGG" id="ssck:SPSK_10590"/>
<reference evidence="2 3" key="2">
    <citation type="journal article" date="2015" name="Eukaryot. Cell">
        <title>Asexual propagation of a virulent clone complex in a human and feline outbreak of sporotrichosis.</title>
        <authorList>
            <person name="Teixeira Mde M."/>
            <person name="Rodrigues A.M."/>
            <person name="Tsui C.K."/>
            <person name="de Almeida L.G."/>
            <person name="Van Diepeningen A.D."/>
            <person name="van den Ende B.G."/>
            <person name="Fernandes G.F."/>
            <person name="Kano R."/>
            <person name="Hamelin R.C."/>
            <person name="Lopes-Bezerra L.M."/>
            <person name="Vasconcelos A.T."/>
            <person name="de Hoog S."/>
            <person name="de Camargo Z.P."/>
            <person name="Felipe M.S."/>
        </authorList>
    </citation>
    <scope>NUCLEOTIDE SEQUENCE [LARGE SCALE GENOMIC DNA]</scope>
    <source>
        <strain evidence="2 3">1099-18</strain>
    </source>
</reference>